<reference evidence="3" key="1">
    <citation type="submission" date="2022-03" db="EMBL/GenBank/DDBJ databases">
        <authorList>
            <person name="Lindestad O."/>
        </authorList>
    </citation>
    <scope>NUCLEOTIDE SEQUENCE</scope>
</reference>
<keyword evidence="4" id="KW-1185">Reference proteome</keyword>
<dbReference type="Proteomes" id="UP000838756">
    <property type="component" value="Unassembled WGS sequence"/>
</dbReference>
<gene>
    <name evidence="3" type="primary">jg11589</name>
    <name evidence="3" type="ORF">PAEG_LOCUS17594</name>
</gene>
<accession>A0A8S4RS40</accession>
<organism evidence="3 4">
    <name type="scientific">Pararge aegeria aegeria</name>
    <dbReference type="NCBI Taxonomy" id="348720"/>
    <lineage>
        <taxon>Eukaryota</taxon>
        <taxon>Metazoa</taxon>
        <taxon>Ecdysozoa</taxon>
        <taxon>Arthropoda</taxon>
        <taxon>Hexapoda</taxon>
        <taxon>Insecta</taxon>
        <taxon>Pterygota</taxon>
        <taxon>Neoptera</taxon>
        <taxon>Endopterygota</taxon>
        <taxon>Lepidoptera</taxon>
        <taxon>Glossata</taxon>
        <taxon>Ditrysia</taxon>
        <taxon>Papilionoidea</taxon>
        <taxon>Nymphalidae</taxon>
        <taxon>Satyrinae</taxon>
        <taxon>Satyrini</taxon>
        <taxon>Parargina</taxon>
        <taxon>Pararge</taxon>
    </lineage>
</organism>
<comment type="subcellular location">
    <subcellularLocation>
        <location evidence="1">Secreted</location>
    </subcellularLocation>
</comment>
<name>A0A8S4RS40_9NEOP</name>
<comment type="caution">
    <text evidence="3">The sequence shown here is derived from an EMBL/GenBank/DDBJ whole genome shotgun (WGS) entry which is preliminary data.</text>
</comment>
<evidence type="ECO:0000256" key="1">
    <source>
        <dbReference type="ARBA" id="ARBA00004613"/>
    </source>
</evidence>
<evidence type="ECO:0000313" key="3">
    <source>
        <dbReference type="EMBL" id="CAH2241139.1"/>
    </source>
</evidence>
<dbReference type="InterPro" id="IPR035940">
    <property type="entry name" value="CAP_sf"/>
</dbReference>
<keyword evidence="2" id="KW-0964">Secreted</keyword>
<dbReference type="SUPFAM" id="SSF55797">
    <property type="entry name" value="PR-1-like"/>
    <property type="match status" value="1"/>
</dbReference>
<protein>
    <submittedName>
        <fullName evidence="3">Jg11589 protein</fullName>
    </submittedName>
</protein>
<evidence type="ECO:0000256" key="2">
    <source>
        <dbReference type="ARBA" id="ARBA00022525"/>
    </source>
</evidence>
<evidence type="ECO:0000313" key="4">
    <source>
        <dbReference type="Proteomes" id="UP000838756"/>
    </source>
</evidence>
<dbReference type="EMBL" id="CAKXAJ010025573">
    <property type="protein sequence ID" value="CAH2241139.1"/>
    <property type="molecule type" value="Genomic_DNA"/>
</dbReference>
<dbReference type="OrthoDB" id="7174251at2759"/>
<dbReference type="AlphaFoldDB" id="A0A8S4RS40"/>
<dbReference type="Gene3D" id="3.40.33.10">
    <property type="entry name" value="CAP"/>
    <property type="match status" value="1"/>
</dbReference>
<sequence length="107" mass="12542">MCKQYNVRSAIDMVWDEELATFAQVWANQCLLRLDMCRSSKRFPNVGQALGMTRLSLNNWMPIHKSDFNDTTLTKEKVKYALKSVMKAWWDMKETVSAEDVNQFNRS</sequence>
<proteinExistence type="predicted"/>